<dbReference type="PROSITE" id="PS50005">
    <property type="entry name" value="TPR"/>
    <property type="match status" value="2"/>
</dbReference>
<organism evidence="7 8">
    <name type="scientific">Diacronema lutheri</name>
    <name type="common">Unicellular marine alga</name>
    <name type="synonym">Monochrysis lutheri</name>
    <dbReference type="NCBI Taxonomy" id="2081491"/>
    <lineage>
        <taxon>Eukaryota</taxon>
        <taxon>Haptista</taxon>
        <taxon>Haptophyta</taxon>
        <taxon>Pavlovophyceae</taxon>
        <taxon>Pavlovales</taxon>
        <taxon>Pavlovaceae</taxon>
        <taxon>Diacronema</taxon>
    </lineage>
</organism>
<dbReference type="SMART" id="SM00028">
    <property type="entry name" value="TPR"/>
    <property type="match status" value="3"/>
</dbReference>
<dbReference type="InterPro" id="IPR019734">
    <property type="entry name" value="TPR_rpt"/>
</dbReference>
<evidence type="ECO:0000256" key="3">
    <source>
        <dbReference type="ARBA" id="ARBA00022737"/>
    </source>
</evidence>
<feature type="repeat" description="TPR" evidence="5">
    <location>
        <begin position="71"/>
        <end position="104"/>
    </location>
</feature>
<dbReference type="OMA" id="GKNWEND"/>
<accession>A0A8J5XV75</accession>
<feature type="compositionally biased region" description="Acidic residues" evidence="6">
    <location>
        <begin position="127"/>
        <end position="136"/>
    </location>
</feature>
<evidence type="ECO:0000256" key="4">
    <source>
        <dbReference type="ARBA" id="ARBA00022803"/>
    </source>
</evidence>
<evidence type="ECO:0000256" key="5">
    <source>
        <dbReference type="PROSITE-ProRule" id="PRU00339"/>
    </source>
</evidence>
<keyword evidence="3" id="KW-0677">Repeat</keyword>
<gene>
    <name evidence="7" type="ORF">KFE25_007715</name>
</gene>
<dbReference type="Pfam" id="PF07719">
    <property type="entry name" value="TPR_2"/>
    <property type="match status" value="1"/>
</dbReference>
<dbReference type="SUPFAM" id="SSF48452">
    <property type="entry name" value="TPR-like"/>
    <property type="match status" value="1"/>
</dbReference>
<evidence type="ECO:0000256" key="2">
    <source>
        <dbReference type="ARBA" id="ARBA00022490"/>
    </source>
</evidence>
<feature type="compositionally biased region" description="Low complexity" evidence="6">
    <location>
        <begin position="141"/>
        <end position="150"/>
    </location>
</feature>
<evidence type="ECO:0000313" key="7">
    <source>
        <dbReference type="EMBL" id="KAG8469197.1"/>
    </source>
</evidence>
<dbReference type="PANTHER" id="PTHR22904:SF523">
    <property type="entry name" value="STRESS-INDUCED-PHOSPHOPROTEIN 1"/>
    <property type="match status" value="1"/>
</dbReference>
<feature type="region of interest" description="Disordered" evidence="6">
    <location>
        <begin position="122"/>
        <end position="183"/>
    </location>
</feature>
<dbReference type="Gene3D" id="1.25.40.10">
    <property type="entry name" value="Tetratricopeptide repeat domain"/>
    <property type="match status" value="1"/>
</dbReference>
<dbReference type="Proteomes" id="UP000751190">
    <property type="component" value="Unassembled WGS sequence"/>
</dbReference>
<evidence type="ECO:0000256" key="1">
    <source>
        <dbReference type="ARBA" id="ARBA00004496"/>
    </source>
</evidence>
<dbReference type="AlphaFoldDB" id="A0A8J5XV75"/>
<feature type="repeat" description="TPR" evidence="5">
    <location>
        <begin position="3"/>
        <end position="36"/>
    </location>
</feature>
<reference evidence="7" key="1">
    <citation type="submission" date="2021-05" db="EMBL/GenBank/DDBJ databases">
        <title>The genome of the haptophyte Pavlova lutheri (Diacronema luteri, Pavlovales) - a model for lipid biosynthesis in eukaryotic algae.</title>
        <authorList>
            <person name="Hulatt C.J."/>
            <person name="Posewitz M.C."/>
        </authorList>
    </citation>
    <scope>NUCLEOTIDE SEQUENCE</scope>
    <source>
        <strain evidence="7">NIVA-4/92</strain>
    </source>
</reference>
<keyword evidence="4 5" id="KW-0802">TPR repeat</keyword>
<feature type="compositionally biased region" description="Basic and acidic residues" evidence="6">
    <location>
        <begin position="159"/>
        <end position="176"/>
    </location>
</feature>
<dbReference type="PANTHER" id="PTHR22904">
    <property type="entry name" value="TPR REPEAT CONTAINING PROTEIN"/>
    <property type="match status" value="1"/>
</dbReference>
<dbReference type="InterPro" id="IPR011990">
    <property type="entry name" value="TPR-like_helical_dom_sf"/>
</dbReference>
<sequence>MSASVLKEEGNSALKEGRTAQAVDIYSRAIALEPRNHVLYSNRAAALAALGRYDDALNDSSQVIVLEPTWVKGHVRKGAALRSLERHAESIAAYQQALRLEPANAQVLAALREVEALQRDSGRNWADDLESSDDDSGGQRAGARAAQPAAVGHKRARAGARDAEPSDGAGARDARARGSRPPAPRALARLQALLEGANASGLRACLLQLGRGDGALCDRACDVLEHLAEGSSEGEGEGEVGSGASSADHDDI</sequence>
<dbReference type="EMBL" id="JAGTXO010000003">
    <property type="protein sequence ID" value="KAG8469197.1"/>
    <property type="molecule type" value="Genomic_DNA"/>
</dbReference>
<proteinExistence type="predicted"/>
<dbReference type="FunFam" id="1.25.40.10:FF:000020">
    <property type="entry name" value="Stress-induced phosphoprotein 1"/>
    <property type="match status" value="1"/>
</dbReference>
<dbReference type="Pfam" id="PF14559">
    <property type="entry name" value="TPR_19"/>
    <property type="match status" value="1"/>
</dbReference>
<comment type="subcellular location">
    <subcellularLocation>
        <location evidence="1">Cytoplasm</location>
    </subcellularLocation>
</comment>
<dbReference type="OrthoDB" id="2423701at2759"/>
<comment type="caution">
    <text evidence="7">The sequence shown here is derived from an EMBL/GenBank/DDBJ whole genome shotgun (WGS) entry which is preliminary data.</text>
</comment>
<dbReference type="InterPro" id="IPR013105">
    <property type="entry name" value="TPR_2"/>
</dbReference>
<dbReference type="GO" id="GO:0005737">
    <property type="term" value="C:cytoplasm"/>
    <property type="evidence" value="ECO:0007669"/>
    <property type="project" value="UniProtKB-SubCell"/>
</dbReference>
<dbReference type="GO" id="GO:0051879">
    <property type="term" value="F:Hsp90 protein binding"/>
    <property type="evidence" value="ECO:0007669"/>
    <property type="project" value="TreeGrafter"/>
</dbReference>
<name>A0A8J5XV75_DIALT</name>
<evidence type="ECO:0000313" key="8">
    <source>
        <dbReference type="Proteomes" id="UP000751190"/>
    </source>
</evidence>
<feature type="region of interest" description="Disordered" evidence="6">
    <location>
        <begin position="228"/>
        <end position="252"/>
    </location>
</feature>
<evidence type="ECO:0000256" key="6">
    <source>
        <dbReference type="SAM" id="MobiDB-lite"/>
    </source>
</evidence>
<protein>
    <submittedName>
        <fullName evidence="7">Uncharacterized protein</fullName>
    </submittedName>
</protein>
<keyword evidence="2" id="KW-0963">Cytoplasm</keyword>
<keyword evidence="8" id="KW-1185">Reference proteome</keyword>